<keyword evidence="6 10" id="KW-0274">FAD</keyword>
<accession>A0A4Q0P436</accession>
<evidence type="ECO:0000256" key="10">
    <source>
        <dbReference type="PIRNR" id="PIRNR006268"/>
    </source>
</evidence>
<protein>
    <recommendedName>
        <fullName evidence="2 10">FAD:protein FMN transferase</fullName>
        <ecNumber evidence="1 10">2.7.1.180</ecNumber>
    </recommendedName>
    <alternativeName>
        <fullName evidence="8 10">Flavin transferase</fullName>
    </alternativeName>
</protein>
<organism evidence="13 14">
    <name type="scientific">Leeuwenhoekiella aequorea</name>
    <dbReference type="NCBI Taxonomy" id="283736"/>
    <lineage>
        <taxon>Bacteria</taxon>
        <taxon>Pseudomonadati</taxon>
        <taxon>Bacteroidota</taxon>
        <taxon>Flavobacteriia</taxon>
        <taxon>Flavobacteriales</taxon>
        <taxon>Flavobacteriaceae</taxon>
        <taxon>Leeuwenhoekiella</taxon>
    </lineage>
</organism>
<evidence type="ECO:0000256" key="11">
    <source>
        <dbReference type="PIRSR" id="PIRSR006268-2"/>
    </source>
</evidence>
<name>A0A4Q0P436_9FLAO</name>
<evidence type="ECO:0000256" key="12">
    <source>
        <dbReference type="RuleBase" id="RU363002"/>
    </source>
</evidence>
<dbReference type="InterPro" id="IPR024932">
    <property type="entry name" value="ApbE"/>
</dbReference>
<sequence length="334" mass="37254">MMRLVLLGFIFSFLISCDSEPQLVELAGEALGTGYRVQFYSSERFEVVEKFDSTIAAINKSMSTYLEDSDISKINDGDTTIVIEPMFRDVLALSRKIYNATDGYFDPTVGILVNAYGFGPEKQIKVLDSVVLDSLRAYVGLDKIKLSREGRIIKENKAVYLDFNSIAKGYSIDRLGKMLENNGVENYLIELGGELFAKGKNLDKNQTWRVGIENIDSPLNNREFTEAVELQNRGMAGSGNYRKFRIDSTTGKRYVHTINPLTGKAEKSDILSATVIATTCAEADGFATAFMALGLEKSKQVLNRHQDIEAYFIYADKDSTAIFKSKGFSNFIVK</sequence>
<dbReference type="PROSITE" id="PS51257">
    <property type="entry name" value="PROKAR_LIPOPROTEIN"/>
    <property type="match status" value="1"/>
</dbReference>
<dbReference type="PANTHER" id="PTHR30040:SF2">
    <property type="entry name" value="FAD:PROTEIN FMN TRANSFERASE"/>
    <property type="match status" value="1"/>
</dbReference>
<keyword evidence="12" id="KW-1003">Cell membrane</keyword>
<keyword evidence="3 10" id="KW-0285">Flavoprotein</keyword>
<comment type="cofactor">
    <cofactor evidence="11">
        <name>Mg(2+)</name>
        <dbReference type="ChEBI" id="CHEBI:18420"/>
    </cofactor>
    <cofactor evidence="11">
        <name>Mn(2+)</name>
        <dbReference type="ChEBI" id="CHEBI:29035"/>
    </cofactor>
    <text evidence="11">Magnesium. Can also use manganese.</text>
</comment>
<reference evidence="13 14" key="1">
    <citation type="submission" date="2018-07" db="EMBL/GenBank/DDBJ databases">
        <title>Leeuwenhoekiella genomics.</title>
        <authorList>
            <person name="Tahon G."/>
            <person name="Willems A."/>
        </authorList>
    </citation>
    <scope>NUCLEOTIDE SEQUENCE [LARGE SCALE GENOMIC DNA]</scope>
    <source>
        <strain evidence="13 14">LMG 22550</strain>
    </source>
</reference>
<keyword evidence="4 10" id="KW-0808">Transferase</keyword>
<comment type="caution">
    <text evidence="13">The sequence shown here is derived from an EMBL/GenBank/DDBJ whole genome shotgun (WGS) entry which is preliminary data.</text>
</comment>
<evidence type="ECO:0000256" key="9">
    <source>
        <dbReference type="ARBA" id="ARBA00048540"/>
    </source>
</evidence>
<keyword evidence="12 13" id="KW-0449">Lipoprotein</keyword>
<comment type="subcellular location">
    <subcellularLocation>
        <location evidence="12">Cell inner membrane</location>
        <topology evidence="12">Lipid-anchor</topology>
        <orientation evidence="12">Periplasmic side</orientation>
    </subcellularLocation>
</comment>
<feature type="binding site" evidence="11">
    <location>
        <position position="165"/>
    </location>
    <ligand>
        <name>Mg(2+)</name>
        <dbReference type="ChEBI" id="CHEBI:18420"/>
    </ligand>
</feature>
<dbReference type="AlphaFoldDB" id="A0A4Q0P436"/>
<evidence type="ECO:0000256" key="6">
    <source>
        <dbReference type="ARBA" id="ARBA00022827"/>
    </source>
</evidence>
<evidence type="ECO:0000256" key="3">
    <source>
        <dbReference type="ARBA" id="ARBA00022630"/>
    </source>
</evidence>
<dbReference type="PANTHER" id="PTHR30040">
    <property type="entry name" value="THIAMINE BIOSYNTHESIS LIPOPROTEIN APBE"/>
    <property type="match status" value="1"/>
</dbReference>
<evidence type="ECO:0000256" key="7">
    <source>
        <dbReference type="ARBA" id="ARBA00022842"/>
    </source>
</evidence>
<evidence type="ECO:0000313" key="14">
    <source>
        <dbReference type="Proteomes" id="UP000289238"/>
    </source>
</evidence>
<dbReference type="PIRSF" id="PIRSF006268">
    <property type="entry name" value="ApbE"/>
    <property type="match status" value="1"/>
</dbReference>
<comment type="function">
    <text evidence="12">Flavin transferase that catalyzes the transfer of the FMN moiety of FAD and its covalent binding to the hydroxyl group of a threonine residue in a target flavoprotein.</text>
</comment>
<evidence type="ECO:0000313" key="13">
    <source>
        <dbReference type="EMBL" id="RXG20289.1"/>
    </source>
</evidence>
<gene>
    <name evidence="13" type="ORF">DSM00_3090</name>
</gene>
<keyword evidence="12" id="KW-0472">Membrane</keyword>
<evidence type="ECO:0000256" key="8">
    <source>
        <dbReference type="ARBA" id="ARBA00031306"/>
    </source>
</evidence>
<evidence type="ECO:0000256" key="2">
    <source>
        <dbReference type="ARBA" id="ARBA00016337"/>
    </source>
</evidence>
<keyword evidence="14" id="KW-1185">Reference proteome</keyword>
<keyword evidence="5 10" id="KW-0479">Metal-binding</keyword>
<comment type="catalytic activity">
    <reaction evidence="9 10 12">
        <text>L-threonyl-[protein] + FAD = FMN-L-threonyl-[protein] + AMP + H(+)</text>
        <dbReference type="Rhea" id="RHEA:36847"/>
        <dbReference type="Rhea" id="RHEA-COMP:11060"/>
        <dbReference type="Rhea" id="RHEA-COMP:11061"/>
        <dbReference type="ChEBI" id="CHEBI:15378"/>
        <dbReference type="ChEBI" id="CHEBI:30013"/>
        <dbReference type="ChEBI" id="CHEBI:57692"/>
        <dbReference type="ChEBI" id="CHEBI:74257"/>
        <dbReference type="ChEBI" id="CHEBI:456215"/>
        <dbReference type="EC" id="2.7.1.180"/>
    </reaction>
</comment>
<dbReference type="GO" id="GO:0005886">
    <property type="term" value="C:plasma membrane"/>
    <property type="evidence" value="ECO:0007669"/>
    <property type="project" value="UniProtKB-SubCell"/>
</dbReference>
<dbReference type="GO" id="GO:0046872">
    <property type="term" value="F:metal ion binding"/>
    <property type="evidence" value="ECO:0007669"/>
    <property type="project" value="UniProtKB-UniRule"/>
</dbReference>
<proteinExistence type="inferred from homology"/>
<evidence type="ECO:0000256" key="4">
    <source>
        <dbReference type="ARBA" id="ARBA00022679"/>
    </source>
</evidence>
<dbReference type="EC" id="2.7.1.180" evidence="1 10"/>
<keyword evidence="12" id="KW-0997">Cell inner membrane</keyword>
<evidence type="ECO:0000256" key="1">
    <source>
        <dbReference type="ARBA" id="ARBA00011955"/>
    </source>
</evidence>
<feature type="binding site" evidence="11">
    <location>
        <position position="288"/>
    </location>
    <ligand>
        <name>Mg(2+)</name>
        <dbReference type="ChEBI" id="CHEBI:18420"/>
    </ligand>
</feature>
<dbReference type="SUPFAM" id="SSF143631">
    <property type="entry name" value="ApbE-like"/>
    <property type="match status" value="1"/>
</dbReference>
<keyword evidence="7 10" id="KW-0460">Magnesium</keyword>
<comment type="similarity">
    <text evidence="10 12">Belongs to the ApbE family.</text>
</comment>
<evidence type="ECO:0000256" key="5">
    <source>
        <dbReference type="ARBA" id="ARBA00022723"/>
    </source>
</evidence>
<dbReference type="GO" id="GO:0016740">
    <property type="term" value="F:transferase activity"/>
    <property type="evidence" value="ECO:0007669"/>
    <property type="project" value="UniProtKB-UniRule"/>
</dbReference>
<dbReference type="InterPro" id="IPR003374">
    <property type="entry name" value="ApbE-like_sf"/>
</dbReference>
<dbReference type="Gene3D" id="3.10.520.10">
    <property type="entry name" value="ApbE-like domains"/>
    <property type="match status" value="1"/>
</dbReference>
<dbReference type="Proteomes" id="UP000289238">
    <property type="component" value="Unassembled WGS sequence"/>
</dbReference>
<dbReference type="Pfam" id="PF02424">
    <property type="entry name" value="ApbE"/>
    <property type="match status" value="1"/>
</dbReference>
<feature type="binding site" evidence="11">
    <location>
        <position position="284"/>
    </location>
    <ligand>
        <name>Mg(2+)</name>
        <dbReference type="ChEBI" id="CHEBI:18420"/>
    </ligand>
</feature>
<dbReference type="EMBL" id="QOVM01000009">
    <property type="protein sequence ID" value="RXG20289.1"/>
    <property type="molecule type" value="Genomic_DNA"/>
</dbReference>